<dbReference type="PROSITE" id="PS00344">
    <property type="entry name" value="GATA_ZN_FINGER_1"/>
    <property type="match status" value="1"/>
</dbReference>
<dbReference type="PANTHER" id="PTHR13340:SF2">
    <property type="entry name" value="GATA ZINC FINGER DOMAIN-CONTAINING PROTEIN 1"/>
    <property type="match status" value="1"/>
</dbReference>
<dbReference type="CDD" id="cd00202">
    <property type="entry name" value="ZnF_GATA"/>
    <property type="match status" value="1"/>
</dbReference>
<feature type="compositionally biased region" description="Gly residues" evidence="8">
    <location>
        <begin position="99"/>
        <end position="109"/>
    </location>
</feature>
<evidence type="ECO:0000259" key="9">
    <source>
        <dbReference type="PROSITE" id="PS50114"/>
    </source>
</evidence>
<evidence type="ECO:0000256" key="7">
    <source>
        <dbReference type="PROSITE-ProRule" id="PRU00094"/>
    </source>
</evidence>
<keyword evidence="6" id="KW-0539">Nucleus</keyword>
<evidence type="ECO:0000256" key="1">
    <source>
        <dbReference type="ARBA" id="ARBA00004123"/>
    </source>
</evidence>
<dbReference type="SUPFAM" id="SSF57716">
    <property type="entry name" value="Glucocorticoid receptor-like (DNA-binding domain)"/>
    <property type="match status" value="1"/>
</dbReference>
<feature type="domain" description="GATA-type" evidence="9">
    <location>
        <begin position="49"/>
        <end position="75"/>
    </location>
</feature>
<evidence type="ECO:0000256" key="5">
    <source>
        <dbReference type="ARBA" id="ARBA00022833"/>
    </source>
</evidence>
<dbReference type="GO" id="GO:0006325">
    <property type="term" value="P:chromatin organization"/>
    <property type="evidence" value="ECO:0007669"/>
    <property type="project" value="TreeGrafter"/>
</dbReference>
<dbReference type="EMBL" id="CAXITT010000667">
    <property type="protein sequence ID" value="CAL1545010.1"/>
    <property type="molecule type" value="Genomic_DNA"/>
</dbReference>
<reference evidence="10 11" key="1">
    <citation type="submission" date="2024-04" db="EMBL/GenBank/DDBJ databases">
        <authorList>
            <consortium name="Genoscope - CEA"/>
            <person name="William W."/>
        </authorList>
    </citation>
    <scope>NUCLEOTIDE SEQUENCE [LARGE SCALE GENOMIC DNA]</scope>
</reference>
<evidence type="ECO:0000256" key="2">
    <source>
        <dbReference type="ARBA" id="ARBA00014943"/>
    </source>
</evidence>
<dbReference type="InterPro" id="IPR039050">
    <property type="entry name" value="GATAD1"/>
</dbReference>
<dbReference type="GO" id="GO:0005634">
    <property type="term" value="C:nucleus"/>
    <property type="evidence" value="ECO:0007669"/>
    <property type="project" value="UniProtKB-SubCell"/>
</dbReference>
<evidence type="ECO:0000256" key="4">
    <source>
        <dbReference type="ARBA" id="ARBA00022771"/>
    </source>
</evidence>
<accession>A0AAV2IDS7</accession>
<proteinExistence type="predicted"/>
<dbReference type="Pfam" id="PF00320">
    <property type="entry name" value="GATA"/>
    <property type="match status" value="1"/>
</dbReference>
<comment type="caution">
    <text evidence="10">The sequence shown here is derived from an EMBL/GenBank/DDBJ whole genome shotgun (WGS) entry which is preliminary data.</text>
</comment>
<dbReference type="SMART" id="SM00401">
    <property type="entry name" value="ZnF_GATA"/>
    <property type="match status" value="1"/>
</dbReference>
<dbReference type="InterPro" id="IPR013088">
    <property type="entry name" value="Znf_NHR/GATA"/>
</dbReference>
<gene>
    <name evidence="10" type="ORF">GSLYS_00018493001</name>
</gene>
<evidence type="ECO:0000256" key="3">
    <source>
        <dbReference type="ARBA" id="ARBA00022723"/>
    </source>
</evidence>
<dbReference type="GO" id="GO:0043565">
    <property type="term" value="F:sequence-specific DNA binding"/>
    <property type="evidence" value="ECO:0007669"/>
    <property type="project" value="InterPro"/>
</dbReference>
<feature type="compositionally biased region" description="Polar residues" evidence="8">
    <location>
        <begin position="133"/>
        <end position="144"/>
    </location>
</feature>
<evidence type="ECO:0000313" key="11">
    <source>
        <dbReference type="Proteomes" id="UP001497497"/>
    </source>
</evidence>
<comment type="subcellular location">
    <subcellularLocation>
        <location evidence="1">Nucleus</location>
    </subcellularLocation>
</comment>
<keyword evidence="5" id="KW-0862">Zinc</keyword>
<dbReference type="InterPro" id="IPR000679">
    <property type="entry name" value="Znf_GATA"/>
</dbReference>
<sequence>MQPYFLLQLNENENVCWILGIVQSSWDFLILTIVNKGINKMPFGIKPVCTSCKITISPIWRKGPQGEVLCNSCGLKQLNGYSLGTNAPTKIEGSANGLTNGGTKSGGSTVGSSVSGNGAPALRKSTRIKPTKKTTQSTNKNLSTKGKGRRITFKKNQPLKAPASVATVVTGEGVFHKDQYYQIGDVVSLVDHDGSVYYAQLRGFLSDQYNEKSAVITWLLPTTYSPPNRFDPNTYILGPEEDLPRKMEYMEFVCHAPSDYFRARDAPYKTVNPEPKLCYIWTSIGPCIQTVPSIDEIFGISDTNLLEGSSGRGKLERDRLKDVPGFREKDRAEKRIKVEVDDD</sequence>
<keyword evidence="3" id="KW-0479">Metal-binding</keyword>
<keyword evidence="4 7" id="KW-0863">Zinc-finger</keyword>
<dbReference type="AlphaFoldDB" id="A0AAV2IDS7"/>
<dbReference type="PROSITE" id="PS50114">
    <property type="entry name" value="GATA_ZN_FINGER_2"/>
    <property type="match status" value="1"/>
</dbReference>
<keyword evidence="11" id="KW-1185">Reference proteome</keyword>
<evidence type="ECO:0000256" key="8">
    <source>
        <dbReference type="SAM" id="MobiDB-lite"/>
    </source>
</evidence>
<dbReference type="Proteomes" id="UP001497497">
    <property type="component" value="Unassembled WGS sequence"/>
</dbReference>
<evidence type="ECO:0000313" key="10">
    <source>
        <dbReference type="EMBL" id="CAL1545010.1"/>
    </source>
</evidence>
<dbReference type="GO" id="GO:0006355">
    <property type="term" value="P:regulation of DNA-templated transcription"/>
    <property type="evidence" value="ECO:0007669"/>
    <property type="project" value="InterPro"/>
</dbReference>
<dbReference type="Gene3D" id="3.30.50.10">
    <property type="entry name" value="Erythroid Transcription Factor GATA-1, subunit A"/>
    <property type="match status" value="1"/>
</dbReference>
<dbReference type="PANTHER" id="PTHR13340">
    <property type="entry name" value="GATA ZINC FINGER DOMAIN-CONTAINING"/>
    <property type="match status" value="1"/>
</dbReference>
<organism evidence="10 11">
    <name type="scientific">Lymnaea stagnalis</name>
    <name type="common">Great pond snail</name>
    <name type="synonym">Helix stagnalis</name>
    <dbReference type="NCBI Taxonomy" id="6523"/>
    <lineage>
        <taxon>Eukaryota</taxon>
        <taxon>Metazoa</taxon>
        <taxon>Spiralia</taxon>
        <taxon>Lophotrochozoa</taxon>
        <taxon>Mollusca</taxon>
        <taxon>Gastropoda</taxon>
        <taxon>Heterobranchia</taxon>
        <taxon>Euthyneura</taxon>
        <taxon>Panpulmonata</taxon>
        <taxon>Hygrophila</taxon>
        <taxon>Lymnaeoidea</taxon>
        <taxon>Lymnaeidae</taxon>
        <taxon>Lymnaea</taxon>
    </lineage>
</organism>
<protein>
    <recommendedName>
        <fullName evidence="2">GATA zinc finger domain-containing protein 1</fullName>
    </recommendedName>
</protein>
<name>A0AAV2IDS7_LYMST</name>
<evidence type="ECO:0000256" key="6">
    <source>
        <dbReference type="ARBA" id="ARBA00023242"/>
    </source>
</evidence>
<dbReference type="GO" id="GO:0008270">
    <property type="term" value="F:zinc ion binding"/>
    <property type="evidence" value="ECO:0007669"/>
    <property type="project" value="UniProtKB-KW"/>
</dbReference>
<feature type="region of interest" description="Disordered" evidence="8">
    <location>
        <begin position="94"/>
        <end position="151"/>
    </location>
</feature>